<feature type="domain" description="F-box" evidence="1">
    <location>
        <begin position="1"/>
        <end position="48"/>
    </location>
</feature>
<evidence type="ECO:0000259" key="1">
    <source>
        <dbReference type="PROSITE" id="PS50181"/>
    </source>
</evidence>
<name>A0AAN8Z8M0_9MAGN</name>
<dbReference type="Pfam" id="PF00646">
    <property type="entry name" value="F-box"/>
    <property type="match status" value="1"/>
</dbReference>
<dbReference type="AlphaFoldDB" id="A0AAN8Z8M0"/>
<keyword evidence="3" id="KW-1185">Reference proteome</keyword>
<protein>
    <submittedName>
        <fullName evidence="2">F-box domain</fullName>
    </submittedName>
</protein>
<comment type="caution">
    <text evidence="2">The sequence shown here is derived from an EMBL/GenBank/DDBJ whole genome shotgun (WGS) entry which is preliminary data.</text>
</comment>
<organism evidence="2 3">
    <name type="scientific">Dillenia turbinata</name>
    <dbReference type="NCBI Taxonomy" id="194707"/>
    <lineage>
        <taxon>Eukaryota</taxon>
        <taxon>Viridiplantae</taxon>
        <taxon>Streptophyta</taxon>
        <taxon>Embryophyta</taxon>
        <taxon>Tracheophyta</taxon>
        <taxon>Spermatophyta</taxon>
        <taxon>Magnoliopsida</taxon>
        <taxon>eudicotyledons</taxon>
        <taxon>Gunneridae</taxon>
        <taxon>Pentapetalae</taxon>
        <taxon>Dilleniales</taxon>
        <taxon>Dilleniaceae</taxon>
        <taxon>Dillenia</taxon>
    </lineage>
</organism>
<dbReference type="PANTHER" id="PTHR31672">
    <property type="entry name" value="BNACNNG10540D PROTEIN"/>
    <property type="match status" value="1"/>
</dbReference>
<dbReference type="InterPro" id="IPR036047">
    <property type="entry name" value="F-box-like_dom_sf"/>
</dbReference>
<dbReference type="SUPFAM" id="SSF81383">
    <property type="entry name" value="F-box domain"/>
    <property type="match status" value="1"/>
</dbReference>
<dbReference type="PANTHER" id="PTHR31672:SF13">
    <property type="entry name" value="F-BOX PROTEIN CPR30-LIKE"/>
    <property type="match status" value="1"/>
</dbReference>
<sequence>MASLSKDILFEILLRLPIKTIVRMKCVNRSWRTLIQDPLFVESHLERTKQVKSPSILVASSKNSKDESLLIYPWENPCQSIEVFPHLRPHNGKLDIIGTCDGIVLVRDTINIWEQEVAMFLWNPSINDLFRIPTPKNRPLRILGFGQRRKMLEVNTRWLVLANGSSHCVVWHRPSGSLVVLSFNWADEVFQITEFPSDFHYELISTHFELHGHLAFALIKVSELEIWVMEKFGGVGSLRKAYSFALLLLPTAATATHELIPMPIGLTESGFILFNGCNGTWFWYDPNSNEVKLFGDDQLGEPGYHAYTFFESLVPVSSSLHGEVSLS</sequence>
<dbReference type="InterPro" id="IPR050796">
    <property type="entry name" value="SCF_F-box_component"/>
</dbReference>
<evidence type="ECO:0000313" key="3">
    <source>
        <dbReference type="Proteomes" id="UP001370490"/>
    </source>
</evidence>
<dbReference type="SMART" id="SM00256">
    <property type="entry name" value="FBOX"/>
    <property type="match status" value="1"/>
</dbReference>
<proteinExistence type="predicted"/>
<dbReference type="Gene3D" id="1.20.1280.50">
    <property type="match status" value="1"/>
</dbReference>
<dbReference type="Proteomes" id="UP001370490">
    <property type="component" value="Unassembled WGS sequence"/>
</dbReference>
<accession>A0AAN8Z8M0</accession>
<gene>
    <name evidence="2" type="ORF">RJ641_005216</name>
</gene>
<dbReference type="CDD" id="cd22157">
    <property type="entry name" value="F-box_AtFBW1-like"/>
    <property type="match status" value="1"/>
</dbReference>
<evidence type="ECO:0000313" key="2">
    <source>
        <dbReference type="EMBL" id="KAK6929011.1"/>
    </source>
</evidence>
<reference evidence="2 3" key="1">
    <citation type="submission" date="2023-12" db="EMBL/GenBank/DDBJ databases">
        <title>A high-quality genome assembly for Dillenia turbinata (Dilleniales).</title>
        <authorList>
            <person name="Chanderbali A."/>
        </authorList>
    </citation>
    <scope>NUCLEOTIDE SEQUENCE [LARGE SCALE GENOMIC DNA]</scope>
    <source>
        <strain evidence="2">LSX21</strain>
        <tissue evidence="2">Leaf</tissue>
    </source>
</reference>
<dbReference type="EMBL" id="JBAMMX010000013">
    <property type="protein sequence ID" value="KAK6929011.1"/>
    <property type="molecule type" value="Genomic_DNA"/>
</dbReference>
<dbReference type="PROSITE" id="PS50181">
    <property type="entry name" value="FBOX"/>
    <property type="match status" value="1"/>
</dbReference>
<dbReference type="InterPro" id="IPR001810">
    <property type="entry name" value="F-box_dom"/>
</dbReference>